<organism evidence="2 3">
    <name type="scientific">Trichomalopsis sarcophagae</name>
    <dbReference type="NCBI Taxonomy" id="543379"/>
    <lineage>
        <taxon>Eukaryota</taxon>
        <taxon>Metazoa</taxon>
        <taxon>Ecdysozoa</taxon>
        <taxon>Arthropoda</taxon>
        <taxon>Hexapoda</taxon>
        <taxon>Insecta</taxon>
        <taxon>Pterygota</taxon>
        <taxon>Neoptera</taxon>
        <taxon>Endopterygota</taxon>
        <taxon>Hymenoptera</taxon>
        <taxon>Apocrita</taxon>
        <taxon>Proctotrupomorpha</taxon>
        <taxon>Chalcidoidea</taxon>
        <taxon>Pteromalidae</taxon>
        <taxon>Pteromalinae</taxon>
        <taxon>Trichomalopsis</taxon>
    </lineage>
</organism>
<evidence type="ECO:0000256" key="1">
    <source>
        <dbReference type="SAM" id="Phobius"/>
    </source>
</evidence>
<keyword evidence="1" id="KW-0472">Membrane</keyword>
<dbReference type="Proteomes" id="UP000215335">
    <property type="component" value="Unassembled WGS sequence"/>
</dbReference>
<keyword evidence="3" id="KW-1185">Reference proteome</keyword>
<accession>A0A232F3Z1</accession>
<feature type="transmembrane region" description="Helical" evidence="1">
    <location>
        <begin position="24"/>
        <end position="44"/>
    </location>
</feature>
<protein>
    <submittedName>
        <fullName evidence="2">Uncharacterized protein</fullName>
    </submittedName>
</protein>
<evidence type="ECO:0000313" key="3">
    <source>
        <dbReference type="Proteomes" id="UP000215335"/>
    </source>
</evidence>
<name>A0A232F3Z1_9HYME</name>
<evidence type="ECO:0000313" key="2">
    <source>
        <dbReference type="EMBL" id="OXU25484.1"/>
    </source>
</evidence>
<keyword evidence="1" id="KW-0812">Transmembrane</keyword>
<dbReference type="AlphaFoldDB" id="A0A232F3Z1"/>
<gene>
    <name evidence="2" type="ORF">TSAR_014958</name>
</gene>
<dbReference type="EMBL" id="NNAY01001014">
    <property type="protein sequence ID" value="OXU25484.1"/>
    <property type="molecule type" value="Genomic_DNA"/>
</dbReference>
<proteinExistence type="predicted"/>
<comment type="caution">
    <text evidence="2">The sequence shown here is derived from an EMBL/GenBank/DDBJ whole genome shotgun (WGS) entry which is preliminary data.</text>
</comment>
<feature type="non-terminal residue" evidence="2">
    <location>
        <position position="1"/>
    </location>
</feature>
<sequence length="74" mass="8595">EIDGIVYEVGNFIVTSLKSIEKEFGIILSIIKLFLTTIFMHFSYKKSIKYELSNIQIYLSSLQLSLFNNKIIIM</sequence>
<keyword evidence="1" id="KW-1133">Transmembrane helix</keyword>
<reference evidence="2 3" key="1">
    <citation type="journal article" date="2017" name="Curr. Biol.">
        <title>The Evolution of Venom by Co-option of Single-Copy Genes.</title>
        <authorList>
            <person name="Martinson E.O."/>
            <person name="Mrinalini"/>
            <person name="Kelkar Y.D."/>
            <person name="Chang C.H."/>
            <person name="Werren J.H."/>
        </authorList>
    </citation>
    <scope>NUCLEOTIDE SEQUENCE [LARGE SCALE GENOMIC DNA]</scope>
    <source>
        <strain evidence="2 3">Alberta</strain>
        <tissue evidence="2">Whole body</tissue>
    </source>
</reference>